<name>A0A6G1G0L0_9PEZI</name>
<feature type="compositionally biased region" description="Basic and acidic residues" evidence="1">
    <location>
        <begin position="43"/>
        <end position="52"/>
    </location>
</feature>
<evidence type="ECO:0000256" key="1">
    <source>
        <dbReference type="SAM" id="MobiDB-lite"/>
    </source>
</evidence>
<sequence>MTAMNRTGTRVGPEGEYWHYRGTRAGRKKKKHPAKLPSKRRSRSPEVKEESQSYRARLQQSFAPLAKPTDEERIRDAPLGLREHISSKGQKAVFCWVELTIPSLSVAKYQFPTCDGIIEERDYRIAEDPGRNIQTIAEWKQTLGRLGNRRDGAKILAGSPKFEDLAHKSGSASFIPKRIGWMKEHEFDTFSRQLAPIESDGPGERKKWNLFNEYLRPQVSDDEEDFKKPHSLSDMLCGKATACRSLNQRGVD</sequence>
<dbReference type="AlphaFoldDB" id="A0A6G1G0L0"/>
<gene>
    <name evidence="2 4" type="ORF">P152DRAFT_515303</name>
</gene>
<evidence type="ECO:0000313" key="3">
    <source>
        <dbReference type="Proteomes" id="UP000504638"/>
    </source>
</evidence>
<reference evidence="2 4" key="1">
    <citation type="submission" date="2020-01" db="EMBL/GenBank/DDBJ databases">
        <authorList>
            <consortium name="DOE Joint Genome Institute"/>
            <person name="Haridas S."/>
            <person name="Albert R."/>
            <person name="Binder M."/>
            <person name="Bloem J."/>
            <person name="Labutti K."/>
            <person name="Salamov A."/>
            <person name="Andreopoulos B."/>
            <person name="Baker S.E."/>
            <person name="Barry K."/>
            <person name="Bills G."/>
            <person name="Bluhm B.H."/>
            <person name="Cannon C."/>
            <person name="Castanera R."/>
            <person name="Culley D.E."/>
            <person name="Daum C."/>
            <person name="Ezra D."/>
            <person name="Gonzalez J.B."/>
            <person name="Henrissat B."/>
            <person name="Kuo A."/>
            <person name="Liang C."/>
            <person name="Lipzen A."/>
            <person name="Lutzoni F."/>
            <person name="Magnuson J."/>
            <person name="Mondo S."/>
            <person name="Nolan M."/>
            <person name="Ohm R."/>
            <person name="Pangilinan J."/>
            <person name="Park H.-J."/>
            <person name="Ramirez L."/>
            <person name="Alfaro M."/>
            <person name="Sun H."/>
            <person name="Tritt A."/>
            <person name="Yoshinaga Y."/>
            <person name="Zwiers L.-H."/>
            <person name="Turgeon B.G."/>
            <person name="Goodwin S.B."/>
            <person name="Spatafora J.W."/>
            <person name="Crous P.W."/>
            <person name="Grigoriev I.V."/>
        </authorList>
    </citation>
    <scope>NUCLEOTIDE SEQUENCE</scope>
    <source>
        <strain evidence="2 4">CBS 781.70</strain>
    </source>
</reference>
<dbReference type="EMBL" id="ML975162">
    <property type="protein sequence ID" value="KAF1811349.1"/>
    <property type="molecule type" value="Genomic_DNA"/>
</dbReference>
<reference evidence="4" key="2">
    <citation type="submission" date="2020-04" db="EMBL/GenBank/DDBJ databases">
        <authorList>
            <consortium name="NCBI Genome Project"/>
        </authorList>
    </citation>
    <scope>NUCLEOTIDE SEQUENCE</scope>
    <source>
        <strain evidence="4">CBS 781.70</strain>
    </source>
</reference>
<evidence type="ECO:0000313" key="4">
    <source>
        <dbReference type="RefSeq" id="XP_033532980.1"/>
    </source>
</evidence>
<proteinExistence type="predicted"/>
<protein>
    <submittedName>
        <fullName evidence="2 4">Uncharacterized protein</fullName>
    </submittedName>
</protein>
<organism evidence="2">
    <name type="scientific">Eremomyces bilateralis CBS 781.70</name>
    <dbReference type="NCBI Taxonomy" id="1392243"/>
    <lineage>
        <taxon>Eukaryota</taxon>
        <taxon>Fungi</taxon>
        <taxon>Dikarya</taxon>
        <taxon>Ascomycota</taxon>
        <taxon>Pezizomycotina</taxon>
        <taxon>Dothideomycetes</taxon>
        <taxon>Dothideomycetes incertae sedis</taxon>
        <taxon>Eremomycetales</taxon>
        <taxon>Eremomycetaceae</taxon>
        <taxon>Eremomyces</taxon>
    </lineage>
</organism>
<dbReference type="OrthoDB" id="5104731at2759"/>
<feature type="region of interest" description="Disordered" evidence="1">
    <location>
        <begin position="1"/>
        <end position="71"/>
    </location>
</feature>
<dbReference type="GeneID" id="54423462"/>
<dbReference type="Proteomes" id="UP000504638">
    <property type="component" value="Unplaced"/>
</dbReference>
<reference evidence="4" key="3">
    <citation type="submission" date="2025-04" db="UniProtKB">
        <authorList>
            <consortium name="RefSeq"/>
        </authorList>
    </citation>
    <scope>IDENTIFICATION</scope>
    <source>
        <strain evidence="4">CBS 781.70</strain>
    </source>
</reference>
<accession>A0A6G1G0L0</accession>
<dbReference type="RefSeq" id="XP_033532980.1">
    <property type="nucleotide sequence ID" value="XM_033682892.1"/>
</dbReference>
<evidence type="ECO:0000313" key="2">
    <source>
        <dbReference type="EMBL" id="KAF1811349.1"/>
    </source>
</evidence>
<feature type="compositionally biased region" description="Basic residues" evidence="1">
    <location>
        <begin position="21"/>
        <end position="42"/>
    </location>
</feature>
<keyword evidence="3" id="KW-1185">Reference proteome</keyword>